<dbReference type="Proteomes" id="UP000015105">
    <property type="component" value="Chromosome 5D"/>
</dbReference>
<reference evidence="2" key="1">
    <citation type="journal article" date="2014" name="Science">
        <title>Ancient hybridizations among the ancestral genomes of bread wheat.</title>
        <authorList>
            <consortium name="International Wheat Genome Sequencing Consortium,"/>
            <person name="Marcussen T."/>
            <person name="Sandve S.R."/>
            <person name="Heier L."/>
            <person name="Spannagl M."/>
            <person name="Pfeifer M."/>
            <person name="Jakobsen K.S."/>
            <person name="Wulff B.B."/>
            <person name="Steuernagel B."/>
            <person name="Mayer K.F."/>
            <person name="Olsen O.A."/>
        </authorList>
    </citation>
    <scope>NUCLEOTIDE SEQUENCE [LARGE SCALE GENOMIC DNA]</scope>
    <source>
        <strain evidence="2">cv. AL8/78</strain>
    </source>
</reference>
<name>A0A453M6D6_AEGTS</name>
<reference evidence="1" key="3">
    <citation type="journal article" date="2017" name="Nature">
        <title>Genome sequence of the progenitor of the wheat D genome Aegilops tauschii.</title>
        <authorList>
            <person name="Luo M.C."/>
            <person name="Gu Y.Q."/>
            <person name="Puiu D."/>
            <person name="Wang H."/>
            <person name="Twardziok S.O."/>
            <person name="Deal K.R."/>
            <person name="Huo N."/>
            <person name="Zhu T."/>
            <person name="Wang L."/>
            <person name="Wang Y."/>
            <person name="McGuire P.E."/>
            <person name="Liu S."/>
            <person name="Long H."/>
            <person name="Ramasamy R.K."/>
            <person name="Rodriguez J.C."/>
            <person name="Van S.L."/>
            <person name="Yuan L."/>
            <person name="Wang Z."/>
            <person name="Xia Z."/>
            <person name="Xiao L."/>
            <person name="Anderson O.D."/>
            <person name="Ouyang S."/>
            <person name="Liang Y."/>
            <person name="Zimin A.V."/>
            <person name="Pertea G."/>
            <person name="Qi P."/>
            <person name="Bennetzen J.L."/>
            <person name="Dai X."/>
            <person name="Dawson M.W."/>
            <person name="Muller H.G."/>
            <person name="Kugler K."/>
            <person name="Rivarola-Duarte L."/>
            <person name="Spannagl M."/>
            <person name="Mayer K.F.X."/>
            <person name="Lu F.H."/>
            <person name="Bevan M.W."/>
            <person name="Leroy P."/>
            <person name="Li P."/>
            <person name="You F.M."/>
            <person name="Sun Q."/>
            <person name="Liu Z."/>
            <person name="Lyons E."/>
            <person name="Wicker T."/>
            <person name="Salzberg S.L."/>
            <person name="Devos K.M."/>
            <person name="Dvorak J."/>
        </authorList>
    </citation>
    <scope>NUCLEOTIDE SEQUENCE [LARGE SCALE GENOMIC DNA]</scope>
    <source>
        <strain evidence="1">cv. AL8/78</strain>
    </source>
</reference>
<dbReference type="EnsemblPlants" id="AET5Gv21063700.1">
    <property type="protein sequence ID" value="AET5Gv21063700.1"/>
    <property type="gene ID" value="AET5Gv21063700"/>
</dbReference>
<reference evidence="1" key="4">
    <citation type="submission" date="2019-03" db="UniProtKB">
        <authorList>
            <consortium name="EnsemblPlants"/>
        </authorList>
    </citation>
    <scope>IDENTIFICATION</scope>
</reference>
<keyword evidence="2" id="KW-1185">Reference proteome</keyword>
<reference evidence="2" key="2">
    <citation type="journal article" date="2017" name="Nat. Plants">
        <title>The Aegilops tauschii genome reveals multiple impacts of transposons.</title>
        <authorList>
            <person name="Zhao G."/>
            <person name="Zou C."/>
            <person name="Li K."/>
            <person name="Wang K."/>
            <person name="Li T."/>
            <person name="Gao L."/>
            <person name="Zhang X."/>
            <person name="Wang H."/>
            <person name="Yang Z."/>
            <person name="Liu X."/>
            <person name="Jiang W."/>
            <person name="Mao L."/>
            <person name="Kong X."/>
            <person name="Jiao Y."/>
            <person name="Jia J."/>
        </authorList>
    </citation>
    <scope>NUCLEOTIDE SEQUENCE [LARGE SCALE GENOMIC DNA]</scope>
    <source>
        <strain evidence="2">cv. AL8/78</strain>
    </source>
</reference>
<dbReference type="Gramene" id="AET5Gv21063700.1">
    <property type="protein sequence ID" value="AET5Gv21063700.1"/>
    <property type="gene ID" value="AET5Gv21063700"/>
</dbReference>
<evidence type="ECO:0000313" key="2">
    <source>
        <dbReference type="Proteomes" id="UP000015105"/>
    </source>
</evidence>
<sequence>MVRSFGEDTMFVLVSVYNVPPVLIGTLTSWVKCMDLVITHQCKGVFEPGVI</sequence>
<proteinExistence type="predicted"/>
<dbReference type="AlphaFoldDB" id="A0A453M6D6"/>
<protein>
    <submittedName>
        <fullName evidence="1">Uncharacterized protein</fullName>
    </submittedName>
</protein>
<organism evidence="1 2">
    <name type="scientific">Aegilops tauschii subsp. strangulata</name>
    <name type="common">Goatgrass</name>
    <dbReference type="NCBI Taxonomy" id="200361"/>
    <lineage>
        <taxon>Eukaryota</taxon>
        <taxon>Viridiplantae</taxon>
        <taxon>Streptophyta</taxon>
        <taxon>Embryophyta</taxon>
        <taxon>Tracheophyta</taxon>
        <taxon>Spermatophyta</taxon>
        <taxon>Magnoliopsida</taxon>
        <taxon>Liliopsida</taxon>
        <taxon>Poales</taxon>
        <taxon>Poaceae</taxon>
        <taxon>BOP clade</taxon>
        <taxon>Pooideae</taxon>
        <taxon>Triticodae</taxon>
        <taxon>Triticeae</taxon>
        <taxon>Triticinae</taxon>
        <taxon>Aegilops</taxon>
    </lineage>
</organism>
<accession>A0A453M6D6</accession>
<evidence type="ECO:0000313" key="1">
    <source>
        <dbReference type="EnsemblPlants" id="AET5Gv21063700.1"/>
    </source>
</evidence>
<reference evidence="1" key="5">
    <citation type="journal article" date="2021" name="G3 (Bethesda)">
        <title>Aegilops tauschii genome assembly Aet v5.0 features greater sequence contiguity and improved annotation.</title>
        <authorList>
            <person name="Wang L."/>
            <person name="Zhu T."/>
            <person name="Rodriguez J.C."/>
            <person name="Deal K.R."/>
            <person name="Dubcovsky J."/>
            <person name="McGuire P.E."/>
            <person name="Lux T."/>
            <person name="Spannagl M."/>
            <person name="Mayer K.F.X."/>
            <person name="Baldrich P."/>
            <person name="Meyers B.C."/>
            <person name="Huo N."/>
            <person name="Gu Y.Q."/>
            <person name="Zhou H."/>
            <person name="Devos K.M."/>
            <person name="Bennetzen J.L."/>
            <person name="Unver T."/>
            <person name="Budak H."/>
            <person name="Gulick P.J."/>
            <person name="Galiba G."/>
            <person name="Kalapos B."/>
            <person name="Nelson D.R."/>
            <person name="Li P."/>
            <person name="You F.M."/>
            <person name="Luo M.C."/>
            <person name="Dvorak J."/>
        </authorList>
    </citation>
    <scope>NUCLEOTIDE SEQUENCE [LARGE SCALE GENOMIC DNA]</scope>
    <source>
        <strain evidence="1">cv. AL8/78</strain>
    </source>
</reference>